<comment type="similarity">
    <text evidence="4 13">Belongs to the cytochrome P450 family.</text>
</comment>
<keyword evidence="10 13" id="KW-0408">Iron</keyword>
<evidence type="ECO:0000256" key="1">
    <source>
        <dbReference type="ARBA" id="ARBA00001971"/>
    </source>
</evidence>
<dbReference type="PRINTS" id="PR00385">
    <property type="entry name" value="P450"/>
</dbReference>
<dbReference type="PRINTS" id="PR00463">
    <property type="entry name" value="EP450I"/>
</dbReference>
<keyword evidence="9 13" id="KW-0560">Oxidoreductase</keyword>
<keyword evidence="15" id="KW-1185">Reference proteome</keyword>
<dbReference type="InterPro" id="IPR036396">
    <property type="entry name" value="Cyt_P450_sf"/>
</dbReference>
<evidence type="ECO:0000256" key="7">
    <source>
        <dbReference type="ARBA" id="ARBA00022723"/>
    </source>
</evidence>
<dbReference type="PROSITE" id="PS00086">
    <property type="entry name" value="CYTOCHROME_P450"/>
    <property type="match status" value="1"/>
</dbReference>
<evidence type="ECO:0000256" key="12">
    <source>
        <dbReference type="ARBA" id="ARBA00023136"/>
    </source>
</evidence>
<evidence type="ECO:0000256" key="5">
    <source>
        <dbReference type="ARBA" id="ARBA00022617"/>
    </source>
</evidence>
<keyword evidence="5 13" id="KW-0349">Heme</keyword>
<name>A0ABQ8KJ30_9APHY</name>
<evidence type="ECO:0000256" key="2">
    <source>
        <dbReference type="ARBA" id="ARBA00004167"/>
    </source>
</evidence>
<dbReference type="SUPFAM" id="SSF48264">
    <property type="entry name" value="Cytochrome P450"/>
    <property type="match status" value="1"/>
</dbReference>
<reference evidence="14 15" key="1">
    <citation type="journal article" date="2021" name="Environ. Microbiol.">
        <title>Gene family expansions and transcriptome signatures uncover fungal adaptations to wood decay.</title>
        <authorList>
            <person name="Hage H."/>
            <person name="Miyauchi S."/>
            <person name="Viragh M."/>
            <person name="Drula E."/>
            <person name="Min B."/>
            <person name="Chaduli D."/>
            <person name="Navarro D."/>
            <person name="Favel A."/>
            <person name="Norest M."/>
            <person name="Lesage-Meessen L."/>
            <person name="Balint B."/>
            <person name="Merenyi Z."/>
            <person name="de Eugenio L."/>
            <person name="Morin E."/>
            <person name="Martinez A.T."/>
            <person name="Baldrian P."/>
            <person name="Stursova M."/>
            <person name="Martinez M.J."/>
            <person name="Novotny C."/>
            <person name="Magnuson J.K."/>
            <person name="Spatafora J.W."/>
            <person name="Maurice S."/>
            <person name="Pangilinan J."/>
            <person name="Andreopoulos W."/>
            <person name="LaButti K."/>
            <person name="Hundley H."/>
            <person name="Na H."/>
            <person name="Kuo A."/>
            <person name="Barry K."/>
            <person name="Lipzen A."/>
            <person name="Henrissat B."/>
            <person name="Riley R."/>
            <person name="Ahrendt S."/>
            <person name="Nagy L.G."/>
            <person name="Grigoriev I.V."/>
            <person name="Martin F."/>
            <person name="Rosso M.N."/>
        </authorList>
    </citation>
    <scope>NUCLEOTIDE SEQUENCE [LARGE SCALE GENOMIC DNA]</scope>
    <source>
        <strain evidence="14 15">CIRM-BRFM 1785</strain>
    </source>
</reference>
<dbReference type="PANTHER" id="PTHR46300">
    <property type="entry name" value="P450, PUTATIVE (EUROFUNG)-RELATED-RELATED"/>
    <property type="match status" value="1"/>
</dbReference>
<dbReference type="InterPro" id="IPR001128">
    <property type="entry name" value="Cyt_P450"/>
</dbReference>
<comment type="pathway">
    <text evidence="3">Secondary metabolite biosynthesis.</text>
</comment>
<evidence type="ECO:0000313" key="15">
    <source>
        <dbReference type="Proteomes" id="UP000814176"/>
    </source>
</evidence>
<dbReference type="PANTHER" id="PTHR46300:SF7">
    <property type="entry name" value="P450, PUTATIVE (EUROFUNG)-RELATED"/>
    <property type="match status" value="1"/>
</dbReference>
<keyword evidence="6" id="KW-0812">Transmembrane</keyword>
<protein>
    <submittedName>
        <fullName evidence="14">Cytochrome P450</fullName>
    </submittedName>
</protein>
<dbReference type="InterPro" id="IPR002401">
    <property type="entry name" value="Cyt_P450_E_grp-I"/>
</dbReference>
<gene>
    <name evidence="14" type="ORF">C8Q71DRAFT_755395</name>
</gene>
<evidence type="ECO:0000256" key="3">
    <source>
        <dbReference type="ARBA" id="ARBA00005179"/>
    </source>
</evidence>
<dbReference type="Gene3D" id="1.10.630.10">
    <property type="entry name" value="Cytochrome P450"/>
    <property type="match status" value="1"/>
</dbReference>
<comment type="caution">
    <text evidence="14">The sequence shown here is derived from an EMBL/GenBank/DDBJ whole genome shotgun (WGS) entry which is preliminary data.</text>
</comment>
<dbReference type="GeneID" id="72004278"/>
<accession>A0ABQ8KJ30</accession>
<dbReference type="EMBL" id="JADCUA010000008">
    <property type="protein sequence ID" value="KAH9837963.1"/>
    <property type="molecule type" value="Genomic_DNA"/>
</dbReference>
<keyword evidence="8" id="KW-1133">Transmembrane helix</keyword>
<dbReference type="CDD" id="cd11065">
    <property type="entry name" value="CYP64-like"/>
    <property type="match status" value="1"/>
</dbReference>
<evidence type="ECO:0000256" key="4">
    <source>
        <dbReference type="ARBA" id="ARBA00010617"/>
    </source>
</evidence>
<comment type="cofactor">
    <cofactor evidence="1">
        <name>heme</name>
        <dbReference type="ChEBI" id="CHEBI:30413"/>
    </cofactor>
</comment>
<keyword evidence="7 13" id="KW-0479">Metal-binding</keyword>
<evidence type="ECO:0000256" key="8">
    <source>
        <dbReference type="ARBA" id="ARBA00022989"/>
    </source>
</evidence>
<evidence type="ECO:0000313" key="14">
    <source>
        <dbReference type="EMBL" id="KAH9837963.1"/>
    </source>
</evidence>
<evidence type="ECO:0000256" key="11">
    <source>
        <dbReference type="ARBA" id="ARBA00023033"/>
    </source>
</evidence>
<dbReference type="RefSeq" id="XP_047780001.1">
    <property type="nucleotide sequence ID" value="XM_047923546.1"/>
</dbReference>
<dbReference type="InterPro" id="IPR050364">
    <property type="entry name" value="Cytochrome_P450_fung"/>
</dbReference>
<sequence>MSIFDEMSMPHVLLGVGLLTFLLYRQVIRRLTLRLPPGPRRLPIIGNALQIPSKSSWVTFAKWGEIYGGIVYLSVPGETMILLNSPEIVNELLEKRSAIYSDRPVQITTSELMGFGPFLPVCGYGSYHREGRRIMANGLSSRKAAEIRHLQQQKMNRFLGKLLHTPEDLWSHIRWFIASISFGVSHGYSVESLDDPLVRLAERANSEYCMAAEPGAFLVNIIPALRYVPEWFPGAGWKQKMKAWRQTTESLRDEPFEYVKEQLAKGVAKPSITASLIEENPNRTEEEDRLFRYMSSSIYSAGADTTVSAVEAFFLAMVLYPEVQRKVHNELDTILGPGHLADWEDLERLTYVQAVIFEIYRWNPVAPIGLPHRVVQDDVYEGYHIPAGATILVNNWGILHNPALYPDPFEFKPERYLQSKDTGLNPDPRQFAFGYGRRVCPGRGLAEDSIFIAVASVLALFEISKALNADGTPIEPDPTFDGFIGHPQPFRARVTPRFPNVERMIPAL</sequence>
<dbReference type="InterPro" id="IPR017972">
    <property type="entry name" value="Cyt_P450_CS"/>
</dbReference>
<dbReference type="Pfam" id="PF00067">
    <property type="entry name" value="p450"/>
    <property type="match status" value="1"/>
</dbReference>
<keyword evidence="11 13" id="KW-0503">Monooxygenase</keyword>
<dbReference type="Proteomes" id="UP000814176">
    <property type="component" value="Unassembled WGS sequence"/>
</dbReference>
<comment type="subcellular location">
    <subcellularLocation>
        <location evidence="2">Membrane</location>
        <topology evidence="2">Single-pass membrane protein</topology>
    </subcellularLocation>
</comment>
<keyword evidence="12" id="KW-0472">Membrane</keyword>
<proteinExistence type="inferred from homology"/>
<evidence type="ECO:0000256" key="9">
    <source>
        <dbReference type="ARBA" id="ARBA00023002"/>
    </source>
</evidence>
<evidence type="ECO:0000256" key="10">
    <source>
        <dbReference type="ARBA" id="ARBA00023004"/>
    </source>
</evidence>
<organism evidence="14 15">
    <name type="scientific">Rhodofomes roseus</name>
    <dbReference type="NCBI Taxonomy" id="34475"/>
    <lineage>
        <taxon>Eukaryota</taxon>
        <taxon>Fungi</taxon>
        <taxon>Dikarya</taxon>
        <taxon>Basidiomycota</taxon>
        <taxon>Agaricomycotina</taxon>
        <taxon>Agaricomycetes</taxon>
        <taxon>Polyporales</taxon>
        <taxon>Rhodofomes</taxon>
    </lineage>
</organism>
<evidence type="ECO:0000256" key="6">
    <source>
        <dbReference type="ARBA" id="ARBA00022692"/>
    </source>
</evidence>
<evidence type="ECO:0000256" key="13">
    <source>
        <dbReference type="RuleBase" id="RU000461"/>
    </source>
</evidence>